<protein>
    <submittedName>
        <fullName evidence="4">MotB_plug domain-containing protein</fullName>
    </submittedName>
</protein>
<dbReference type="Proteomes" id="UP000270296">
    <property type="component" value="Unassembled WGS sequence"/>
</dbReference>
<feature type="transmembrane region" description="Helical" evidence="1">
    <location>
        <begin position="20"/>
        <end position="38"/>
    </location>
</feature>
<dbReference type="WBParaSite" id="SBAD_0001265101-mRNA-1">
    <property type="protein sequence ID" value="SBAD_0001265101-mRNA-1"/>
    <property type="gene ID" value="SBAD_0001265101"/>
</dbReference>
<gene>
    <name evidence="2" type="ORF">SBAD_LOCUS12246</name>
</gene>
<proteinExistence type="predicted"/>
<evidence type="ECO:0000313" key="2">
    <source>
        <dbReference type="EMBL" id="VDP46707.1"/>
    </source>
</evidence>
<dbReference type="EMBL" id="UZAM01017293">
    <property type="protein sequence ID" value="VDP46707.1"/>
    <property type="molecule type" value="Genomic_DNA"/>
</dbReference>
<keyword evidence="3" id="KW-1185">Reference proteome</keyword>
<keyword evidence="1" id="KW-1133">Transmembrane helix</keyword>
<name>A0A183J8P8_9BILA</name>
<organism evidence="4">
    <name type="scientific">Soboliphyme baturini</name>
    <dbReference type="NCBI Taxonomy" id="241478"/>
    <lineage>
        <taxon>Eukaryota</taxon>
        <taxon>Metazoa</taxon>
        <taxon>Ecdysozoa</taxon>
        <taxon>Nematoda</taxon>
        <taxon>Enoplea</taxon>
        <taxon>Dorylaimia</taxon>
        <taxon>Dioctophymatida</taxon>
        <taxon>Dioctophymatoidea</taxon>
        <taxon>Soboliphymatidae</taxon>
        <taxon>Soboliphyme</taxon>
    </lineage>
</organism>
<reference evidence="2 3" key="2">
    <citation type="submission" date="2018-11" db="EMBL/GenBank/DDBJ databases">
        <authorList>
            <consortium name="Pathogen Informatics"/>
        </authorList>
    </citation>
    <scope>NUCLEOTIDE SEQUENCE [LARGE SCALE GENOMIC DNA]</scope>
</reference>
<accession>A0A183J8P8</accession>
<evidence type="ECO:0000256" key="1">
    <source>
        <dbReference type="SAM" id="Phobius"/>
    </source>
</evidence>
<keyword evidence="1" id="KW-0472">Membrane</keyword>
<sequence length="89" mass="9613">MAEDKRDAAGSGVVRSWMGTADWVAVVCGFCFLVWFLIARRKGKSTTVDLSLNDLKPVTSHLTAFDSAQDTEGFVARMKASVSASFGHV</sequence>
<reference evidence="4" key="1">
    <citation type="submission" date="2016-06" db="UniProtKB">
        <authorList>
            <consortium name="WormBaseParasite"/>
        </authorList>
    </citation>
    <scope>IDENTIFICATION</scope>
</reference>
<dbReference type="AlphaFoldDB" id="A0A183J8P8"/>
<keyword evidence="1" id="KW-0812">Transmembrane</keyword>
<evidence type="ECO:0000313" key="4">
    <source>
        <dbReference type="WBParaSite" id="SBAD_0001265101-mRNA-1"/>
    </source>
</evidence>
<evidence type="ECO:0000313" key="3">
    <source>
        <dbReference type="Proteomes" id="UP000270296"/>
    </source>
</evidence>